<dbReference type="AlphaFoldDB" id="A0A7G6TVP3"/>
<evidence type="ECO:0000313" key="2">
    <source>
        <dbReference type="Proteomes" id="UP000515291"/>
    </source>
</evidence>
<name>A0A7G6TVP3_9BRAD</name>
<gene>
    <name evidence="1" type="ORF">HB776_05930</name>
</gene>
<dbReference type="Proteomes" id="UP000515291">
    <property type="component" value="Chromosome"/>
</dbReference>
<proteinExistence type="predicted"/>
<sequence>MGDPFEDFYDEIDNLGSDFAKFIHPREFGERWEGTWTYFAFSYDRAFEQLGRKAYEDGSRGMHLIEPLFFLARHSIELALKATIVDFAQIGEVTPQLTGHKLLDLWDQLYAVMDRYGYPPNDDWGIKCRSLVAHIHEIDPEGDRYRYPSNRKGVEFAGTNIDVEGLIKAHGHVTTYLDACRSMYAAGYS</sequence>
<reference evidence="2" key="1">
    <citation type="journal article" date="2020" name="Mol. Plant Microbe">
        <title>Rhizobial microsymbionts of the narrowly endemic Oxytropis species growing in Kamchatka are characterized by significant genetic diversity and possess a set of genes that are associated with T3SS and T6SS secretion systems and can affect the development of symbiosis.</title>
        <authorList>
            <person name="Safronova V."/>
            <person name="Guro P."/>
            <person name="Sazanova A."/>
            <person name="Kuznetsova I."/>
            <person name="Belimov A."/>
            <person name="Yakubov V."/>
            <person name="Chirak E."/>
            <person name="Afonin A."/>
            <person name="Gogolev Y."/>
            <person name="Andronov E."/>
            <person name="Tikhonovich I."/>
        </authorList>
    </citation>
    <scope>NUCLEOTIDE SEQUENCE [LARGE SCALE GENOMIC DNA]</scope>
    <source>
        <strain evidence="2">581</strain>
    </source>
</reference>
<dbReference type="KEGG" id="trb:HB776_05930"/>
<evidence type="ECO:0008006" key="3">
    <source>
        <dbReference type="Google" id="ProtNLM"/>
    </source>
</evidence>
<evidence type="ECO:0000313" key="1">
    <source>
        <dbReference type="EMBL" id="QND70825.1"/>
    </source>
</evidence>
<dbReference type="EMBL" id="CP050292">
    <property type="protein sequence ID" value="QND70825.1"/>
    <property type="molecule type" value="Genomic_DNA"/>
</dbReference>
<protein>
    <recommendedName>
        <fullName evidence="3">HEPN domain-containing protein</fullName>
    </recommendedName>
</protein>
<accession>A0A7G6TVP3</accession>
<dbReference type="RefSeq" id="WP_184516020.1">
    <property type="nucleotide sequence ID" value="NZ_CP050292.1"/>
</dbReference>
<organism evidence="1 2">
    <name type="scientific">Tardiphaga robiniae</name>
    <dbReference type="NCBI Taxonomy" id="943830"/>
    <lineage>
        <taxon>Bacteria</taxon>
        <taxon>Pseudomonadati</taxon>
        <taxon>Pseudomonadota</taxon>
        <taxon>Alphaproteobacteria</taxon>
        <taxon>Hyphomicrobiales</taxon>
        <taxon>Nitrobacteraceae</taxon>
        <taxon>Tardiphaga</taxon>
    </lineage>
</organism>